<proteinExistence type="predicted"/>
<comment type="caution">
    <text evidence="1">The sequence shown here is derived from an EMBL/GenBank/DDBJ whole genome shotgun (WGS) entry which is preliminary data.</text>
</comment>
<sequence>MTARARVRGIELRYLLTLYVYRFGVTTVSELVQMLDRKGFDTDGRASKAVSDALRWEVRRGRLHRVDRGRYGPGERLPRGTEHRMLRREQALLSLVAGHIDAWS</sequence>
<name>A0A179VBI3_9MYCO</name>
<dbReference type="AlphaFoldDB" id="A0A179VBI3"/>
<dbReference type="RefSeq" id="WP_064629315.1">
    <property type="nucleotide sequence ID" value="NZ_LQYE01000009.1"/>
</dbReference>
<organism evidence="1 2">
    <name type="scientific">Mycobacteroides immunogenum</name>
    <dbReference type="NCBI Taxonomy" id="83262"/>
    <lineage>
        <taxon>Bacteria</taxon>
        <taxon>Bacillati</taxon>
        <taxon>Actinomycetota</taxon>
        <taxon>Actinomycetes</taxon>
        <taxon>Mycobacteriales</taxon>
        <taxon>Mycobacteriaceae</taxon>
        <taxon>Mycobacteroides</taxon>
    </lineage>
</organism>
<evidence type="ECO:0000313" key="2">
    <source>
        <dbReference type="Proteomes" id="UP000186919"/>
    </source>
</evidence>
<accession>A0A179VBI3</accession>
<protein>
    <recommendedName>
        <fullName evidence="3">PaaX family transcriptional regulator</fullName>
    </recommendedName>
</protein>
<evidence type="ECO:0008006" key="3">
    <source>
        <dbReference type="Google" id="ProtNLM"/>
    </source>
</evidence>
<gene>
    <name evidence="1" type="ORF">AWB85_22860</name>
</gene>
<dbReference type="Proteomes" id="UP000186919">
    <property type="component" value="Unassembled WGS sequence"/>
</dbReference>
<dbReference type="EMBL" id="LQYE01000009">
    <property type="protein sequence ID" value="OAT69094.1"/>
    <property type="molecule type" value="Genomic_DNA"/>
</dbReference>
<reference evidence="1 2" key="1">
    <citation type="submission" date="2016-01" db="EMBL/GenBank/DDBJ databases">
        <title>Mycobacterium immunogenum strain CD11_6 genome sequencing and assembly.</title>
        <authorList>
            <person name="Kaur G."/>
            <person name="Nair G.R."/>
            <person name="Mayilraj S."/>
        </authorList>
    </citation>
    <scope>NUCLEOTIDE SEQUENCE [LARGE SCALE GENOMIC DNA]</scope>
    <source>
        <strain evidence="1 2">CD11-6</strain>
    </source>
</reference>
<evidence type="ECO:0000313" key="1">
    <source>
        <dbReference type="EMBL" id="OAT69094.1"/>
    </source>
</evidence>